<dbReference type="EMBL" id="CAUYUJ010016238">
    <property type="protein sequence ID" value="CAK0863225.1"/>
    <property type="molecule type" value="Genomic_DNA"/>
</dbReference>
<feature type="compositionally biased region" description="Basic and acidic residues" evidence="1">
    <location>
        <begin position="99"/>
        <end position="117"/>
    </location>
</feature>
<evidence type="ECO:0000313" key="2">
    <source>
        <dbReference type="EMBL" id="CAK0863225.1"/>
    </source>
</evidence>
<protein>
    <recommendedName>
        <fullName evidence="4">50S ribosomal protein L24, chloroplastic</fullName>
    </recommendedName>
</protein>
<feature type="region of interest" description="Disordered" evidence="1">
    <location>
        <begin position="238"/>
        <end position="294"/>
    </location>
</feature>
<reference evidence="2" key="1">
    <citation type="submission" date="2023-10" db="EMBL/GenBank/DDBJ databases">
        <authorList>
            <person name="Chen Y."/>
            <person name="Shah S."/>
            <person name="Dougan E. K."/>
            <person name="Thang M."/>
            <person name="Chan C."/>
        </authorList>
    </citation>
    <scope>NUCLEOTIDE SEQUENCE [LARGE SCALE GENOMIC DNA]</scope>
</reference>
<name>A0ABN9UT48_9DINO</name>
<evidence type="ECO:0000313" key="3">
    <source>
        <dbReference type="Proteomes" id="UP001189429"/>
    </source>
</evidence>
<sequence>MGCCAGPAPLAAGAGVRRFLLRYDPPGLGVEVDNLGEVVIRHIDCPASSEVKSSRDIRRLVEDIIGKYPMLLSRRRHNGALVKLLGRLYSIEIEPDEAKVPKTSSDRRADNDSEFRPEPGQQVVVTKQTGDLQVHNGEVGTLIKVKLDKDKYEISIGDGQTILKLKGIESLFVCAPGIGFNPGAPVVIRKLRNHMELNGCLGHIVSGHANDQRFEVRAVESRQLFRVKRENLVAVSVEGRGIPPHKEESPATAAASSPRAARASGPPAGPVAAGVAAARAAGAPEKQASPQHGLAAERDTAFAREGATITLHGLKTAAEFNGMTAIVKSVDRTRGRYEIRLEDGSVKTVRADNVKICG</sequence>
<dbReference type="Proteomes" id="UP001189429">
    <property type="component" value="Unassembled WGS sequence"/>
</dbReference>
<evidence type="ECO:0008006" key="4">
    <source>
        <dbReference type="Google" id="ProtNLM"/>
    </source>
</evidence>
<comment type="caution">
    <text evidence="2">The sequence shown here is derived from an EMBL/GenBank/DDBJ whole genome shotgun (WGS) entry which is preliminary data.</text>
</comment>
<keyword evidence="3" id="KW-1185">Reference proteome</keyword>
<feature type="region of interest" description="Disordered" evidence="1">
    <location>
        <begin position="99"/>
        <end position="120"/>
    </location>
</feature>
<proteinExistence type="predicted"/>
<feature type="compositionally biased region" description="Low complexity" evidence="1">
    <location>
        <begin position="250"/>
        <end position="284"/>
    </location>
</feature>
<organism evidence="2 3">
    <name type="scientific">Prorocentrum cordatum</name>
    <dbReference type="NCBI Taxonomy" id="2364126"/>
    <lineage>
        <taxon>Eukaryota</taxon>
        <taxon>Sar</taxon>
        <taxon>Alveolata</taxon>
        <taxon>Dinophyceae</taxon>
        <taxon>Prorocentrales</taxon>
        <taxon>Prorocentraceae</taxon>
        <taxon>Prorocentrum</taxon>
    </lineage>
</organism>
<accession>A0ABN9UT48</accession>
<gene>
    <name evidence="2" type="ORF">PCOR1329_LOCUS51421</name>
</gene>
<evidence type="ECO:0000256" key="1">
    <source>
        <dbReference type="SAM" id="MobiDB-lite"/>
    </source>
</evidence>